<dbReference type="Proteomes" id="UP000828390">
    <property type="component" value="Unassembled WGS sequence"/>
</dbReference>
<gene>
    <name evidence="2" type="ORF">DPMN_194947</name>
</gene>
<dbReference type="EMBL" id="JAIWYP010000026">
    <property type="protein sequence ID" value="KAH3692069.1"/>
    <property type="molecule type" value="Genomic_DNA"/>
</dbReference>
<evidence type="ECO:0000313" key="3">
    <source>
        <dbReference type="Proteomes" id="UP000828390"/>
    </source>
</evidence>
<protein>
    <recommendedName>
        <fullName evidence="1">Neurotransmitter-gated ion-channel ligand-binding domain-containing protein</fullName>
    </recommendedName>
</protein>
<keyword evidence="3" id="KW-1185">Reference proteome</keyword>
<reference evidence="2" key="1">
    <citation type="journal article" date="2019" name="bioRxiv">
        <title>The Genome of the Zebra Mussel, Dreissena polymorpha: A Resource for Invasive Species Research.</title>
        <authorList>
            <person name="McCartney M.A."/>
            <person name="Auch B."/>
            <person name="Kono T."/>
            <person name="Mallez S."/>
            <person name="Zhang Y."/>
            <person name="Obille A."/>
            <person name="Becker A."/>
            <person name="Abrahante J.E."/>
            <person name="Garbe J."/>
            <person name="Badalamenti J.P."/>
            <person name="Herman A."/>
            <person name="Mangelson H."/>
            <person name="Liachko I."/>
            <person name="Sullivan S."/>
            <person name="Sone E.D."/>
            <person name="Koren S."/>
            <person name="Silverstein K.A.T."/>
            <person name="Beckman K.B."/>
            <person name="Gohl D.M."/>
        </authorList>
    </citation>
    <scope>NUCLEOTIDE SEQUENCE</scope>
    <source>
        <strain evidence="2">Duluth1</strain>
        <tissue evidence="2">Whole animal</tissue>
    </source>
</reference>
<evidence type="ECO:0000259" key="1">
    <source>
        <dbReference type="Pfam" id="PF02931"/>
    </source>
</evidence>
<comment type="caution">
    <text evidence="2">The sequence shown here is derived from an EMBL/GenBank/DDBJ whole genome shotgun (WGS) entry which is preliminary data.</text>
</comment>
<dbReference type="Pfam" id="PF02931">
    <property type="entry name" value="Neur_chan_LBD"/>
    <property type="match status" value="1"/>
</dbReference>
<dbReference type="GO" id="GO:0016020">
    <property type="term" value="C:membrane"/>
    <property type="evidence" value="ECO:0007669"/>
    <property type="project" value="InterPro"/>
</dbReference>
<name>A0A9D3Y2T7_DREPO</name>
<dbReference type="AlphaFoldDB" id="A0A9D3Y2T7"/>
<dbReference type="SUPFAM" id="SSF63712">
    <property type="entry name" value="Nicotinic receptor ligand binding domain-like"/>
    <property type="match status" value="1"/>
</dbReference>
<feature type="domain" description="Neurotransmitter-gated ion-channel ligand-binding" evidence="1">
    <location>
        <begin position="1"/>
        <end position="76"/>
    </location>
</feature>
<evidence type="ECO:0000313" key="2">
    <source>
        <dbReference type="EMBL" id="KAH3692069.1"/>
    </source>
</evidence>
<dbReference type="InterPro" id="IPR036734">
    <property type="entry name" value="Neur_chan_lig-bd_sf"/>
</dbReference>
<proteinExistence type="predicted"/>
<organism evidence="2 3">
    <name type="scientific">Dreissena polymorpha</name>
    <name type="common">Zebra mussel</name>
    <name type="synonym">Mytilus polymorpha</name>
    <dbReference type="NCBI Taxonomy" id="45954"/>
    <lineage>
        <taxon>Eukaryota</taxon>
        <taxon>Metazoa</taxon>
        <taxon>Spiralia</taxon>
        <taxon>Lophotrochozoa</taxon>
        <taxon>Mollusca</taxon>
        <taxon>Bivalvia</taxon>
        <taxon>Autobranchia</taxon>
        <taxon>Heteroconchia</taxon>
        <taxon>Euheterodonta</taxon>
        <taxon>Imparidentia</taxon>
        <taxon>Neoheterodontei</taxon>
        <taxon>Myida</taxon>
        <taxon>Dreissenoidea</taxon>
        <taxon>Dreissenidae</taxon>
        <taxon>Dreissena</taxon>
    </lineage>
</organism>
<accession>A0A9D3Y2T7</accession>
<dbReference type="GO" id="GO:0005230">
    <property type="term" value="F:extracellular ligand-gated monoatomic ion channel activity"/>
    <property type="evidence" value="ECO:0007669"/>
    <property type="project" value="InterPro"/>
</dbReference>
<dbReference type="InterPro" id="IPR006202">
    <property type="entry name" value="Neur_chan_lig-bd"/>
</dbReference>
<reference evidence="2" key="2">
    <citation type="submission" date="2020-11" db="EMBL/GenBank/DDBJ databases">
        <authorList>
            <person name="McCartney M.A."/>
            <person name="Auch B."/>
            <person name="Kono T."/>
            <person name="Mallez S."/>
            <person name="Becker A."/>
            <person name="Gohl D.M."/>
            <person name="Silverstein K.A.T."/>
            <person name="Koren S."/>
            <person name="Bechman K.B."/>
            <person name="Herman A."/>
            <person name="Abrahante J.E."/>
            <person name="Garbe J."/>
        </authorList>
    </citation>
    <scope>NUCLEOTIDE SEQUENCE</scope>
    <source>
        <strain evidence="2">Duluth1</strain>
        <tissue evidence="2">Whole animal</tissue>
    </source>
</reference>
<sequence>MKISGHLYIQWLDEFLNWNPEKDGGLEILALKQNDIWRPDVALHKSFRTFTGLGSSHLLLTVDANGSVLWRPYQVSTTADTVKGEEAMVIFKMKLKRKSIF</sequence>
<dbReference type="Gene3D" id="2.70.170.10">
    <property type="entry name" value="Neurotransmitter-gated ion-channel ligand-binding domain"/>
    <property type="match status" value="1"/>
</dbReference>